<dbReference type="AlphaFoldDB" id="A0A2S6HXT2"/>
<dbReference type="Gene3D" id="1.10.3470.10">
    <property type="entry name" value="ABC transporter involved in vitamin B12 uptake, BtuC"/>
    <property type="match status" value="1"/>
</dbReference>
<dbReference type="GO" id="GO:0005886">
    <property type="term" value="C:plasma membrane"/>
    <property type="evidence" value="ECO:0007669"/>
    <property type="project" value="UniProtKB-SubCell"/>
</dbReference>
<dbReference type="CDD" id="cd06550">
    <property type="entry name" value="TM_ABC_iron-siderophores_like"/>
    <property type="match status" value="1"/>
</dbReference>
<dbReference type="SUPFAM" id="SSF81345">
    <property type="entry name" value="ABC transporter involved in vitamin B12 uptake, BtuC"/>
    <property type="match status" value="1"/>
</dbReference>
<feature type="transmembrane region" description="Helical" evidence="8">
    <location>
        <begin position="155"/>
        <end position="177"/>
    </location>
</feature>
<protein>
    <submittedName>
        <fullName evidence="9">Iron complex transport system permease protein</fullName>
    </submittedName>
</protein>
<dbReference type="InterPro" id="IPR000522">
    <property type="entry name" value="ABC_transptr_permease_BtuC"/>
</dbReference>
<dbReference type="Pfam" id="PF01032">
    <property type="entry name" value="FecCD"/>
    <property type="match status" value="1"/>
</dbReference>
<feature type="transmembrane region" description="Helical" evidence="8">
    <location>
        <begin position="245"/>
        <end position="264"/>
    </location>
</feature>
<evidence type="ECO:0000256" key="3">
    <source>
        <dbReference type="ARBA" id="ARBA00022448"/>
    </source>
</evidence>
<evidence type="ECO:0000256" key="4">
    <source>
        <dbReference type="ARBA" id="ARBA00022475"/>
    </source>
</evidence>
<dbReference type="PANTHER" id="PTHR30472">
    <property type="entry name" value="FERRIC ENTEROBACTIN TRANSPORT SYSTEM PERMEASE PROTEIN"/>
    <property type="match status" value="1"/>
</dbReference>
<feature type="transmembrane region" description="Helical" evidence="8">
    <location>
        <begin position="94"/>
        <end position="116"/>
    </location>
</feature>
<comment type="caution">
    <text evidence="9">The sequence shown here is derived from an EMBL/GenBank/DDBJ whole genome shotgun (WGS) entry which is preliminary data.</text>
</comment>
<evidence type="ECO:0000256" key="8">
    <source>
        <dbReference type="SAM" id="Phobius"/>
    </source>
</evidence>
<organism evidence="9 10">
    <name type="scientific">Lacrimispora xylanisolvens</name>
    <dbReference type="NCBI Taxonomy" id="384636"/>
    <lineage>
        <taxon>Bacteria</taxon>
        <taxon>Bacillati</taxon>
        <taxon>Bacillota</taxon>
        <taxon>Clostridia</taxon>
        <taxon>Lachnospirales</taxon>
        <taxon>Lachnospiraceae</taxon>
        <taxon>Lacrimispora</taxon>
    </lineage>
</organism>
<dbReference type="InterPro" id="IPR037294">
    <property type="entry name" value="ABC_BtuC-like"/>
</dbReference>
<proteinExistence type="inferred from homology"/>
<comment type="similarity">
    <text evidence="2">Belongs to the binding-protein-dependent transport system permease family. FecCD subfamily.</text>
</comment>
<comment type="subcellular location">
    <subcellularLocation>
        <location evidence="1">Cell membrane</location>
        <topology evidence="1">Multi-pass membrane protein</topology>
    </subcellularLocation>
</comment>
<dbReference type="EMBL" id="PTJA01000001">
    <property type="protein sequence ID" value="PPK82975.1"/>
    <property type="molecule type" value="Genomic_DNA"/>
</dbReference>
<reference evidence="9 10" key="1">
    <citation type="submission" date="2018-02" db="EMBL/GenBank/DDBJ databases">
        <title>Genomic Encyclopedia of Archaeal and Bacterial Type Strains, Phase II (KMG-II): from individual species to whole genera.</title>
        <authorList>
            <person name="Goeker M."/>
        </authorList>
    </citation>
    <scope>NUCLEOTIDE SEQUENCE [LARGE SCALE GENOMIC DNA]</scope>
    <source>
        <strain evidence="9 10">DSM 3808</strain>
    </source>
</reference>
<keyword evidence="5 8" id="KW-0812">Transmembrane</keyword>
<dbReference type="GO" id="GO:0033214">
    <property type="term" value="P:siderophore-iron import into cell"/>
    <property type="evidence" value="ECO:0007669"/>
    <property type="project" value="TreeGrafter"/>
</dbReference>
<evidence type="ECO:0000256" key="7">
    <source>
        <dbReference type="ARBA" id="ARBA00023136"/>
    </source>
</evidence>
<dbReference type="GO" id="GO:0022857">
    <property type="term" value="F:transmembrane transporter activity"/>
    <property type="evidence" value="ECO:0007669"/>
    <property type="project" value="InterPro"/>
</dbReference>
<evidence type="ECO:0000256" key="2">
    <source>
        <dbReference type="ARBA" id="ARBA00007935"/>
    </source>
</evidence>
<evidence type="ECO:0000313" key="10">
    <source>
        <dbReference type="Proteomes" id="UP000237749"/>
    </source>
</evidence>
<keyword evidence="7 8" id="KW-0472">Membrane</keyword>
<dbReference type="RefSeq" id="WP_104433356.1">
    <property type="nucleotide sequence ID" value="NZ_PTJA01000001.1"/>
</dbReference>
<keyword evidence="6 8" id="KW-1133">Transmembrane helix</keyword>
<evidence type="ECO:0000256" key="5">
    <source>
        <dbReference type="ARBA" id="ARBA00022692"/>
    </source>
</evidence>
<keyword evidence="3" id="KW-0813">Transport</keyword>
<feature type="transmembrane region" description="Helical" evidence="8">
    <location>
        <begin position="122"/>
        <end position="143"/>
    </location>
</feature>
<dbReference type="OrthoDB" id="9811721at2"/>
<evidence type="ECO:0000313" key="9">
    <source>
        <dbReference type="EMBL" id="PPK82975.1"/>
    </source>
</evidence>
<evidence type="ECO:0000256" key="1">
    <source>
        <dbReference type="ARBA" id="ARBA00004651"/>
    </source>
</evidence>
<dbReference type="PANTHER" id="PTHR30472:SF64">
    <property type="entry name" value="IRON(3+)-HYDROXAMATE IMPORT SYSTEM PERMEASE PROTEIN FHUG"/>
    <property type="match status" value="1"/>
</dbReference>
<accession>A0A2S6HXT2</accession>
<feature type="transmembrane region" description="Helical" evidence="8">
    <location>
        <begin position="285"/>
        <end position="308"/>
    </location>
</feature>
<keyword evidence="10" id="KW-1185">Reference proteome</keyword>
<feature type="transmembrane region" description="Helical" evidence="8">
    <location>
        <begin position="62"/>
        <end position="82"/>
    </location>
</feature>
<name>A0A2S6HXT2_9FIRM</name>
<dbReference type="FunFam" id="1.10.3470.10:FF:000001">
    <property type="entry name" value="Vitamin B12 ABC transporter permease BtuC"/>
    <property type="match status" value="1"/>
</dbReference>
<sequence>MQNLWKQSRCIRLLAMSLLLLGFLFFVSINAGYTPIGMGDMLRILSGGGDGGENMIVFDFRLPRIVTAILVGMGFSLSGCVLQGITRNPLADPGLLGINSGAGIVVLIFMTLSGTLSMGGVLSLPFLSLLGALLTSGLLYVISVQKGRGLNTARLILNGIAIQAGINALMTILVLKLDDTQYNTLAVWQAGSIHNSNWKMVISLVPWIFTAMGYLCLRARELDILMVGDELSAGVGVSVQKEKKILLFMAVALAAASVSVSGSLHFVGLLGPHMARRIVGSRHRILLPFCAVTGAILVLAADTIGRIIIEPSEIPAGIVAAILGAPYFLFLLVANSRAGRKENTGI</sequence>
<gene>
    <name evidence="9" type="ORF">BXY41_10131</name>
</gene>
<evidence type="ECO:0000256" key="6">
    <source>
        <dbReference type="ARBA" id="ARBA00022989"/>
    </source>
</evidence>
<feature type="transmembrane region" description="Helical" evidence="8">
    <location>
        <begin position="314"/>
        <end position="334"/>
    </location>
</feature>
<dbReference type="Proteomes" id="UP000237749">
    <property type="component" value="Unassembled WGS sequence"/>
</dbReference>
<keyword evidence="4" id="KW-1003">Cell membrane</keyword>